<dbReference type="InterPro" id="IPR010730">
    <property type="entry name" value="HET"/>
</dbReference>
<dbReference type="Proteomes" id="UP001172673">
    <property type="component" value="Unassembled WGS sequence"/>
</dbReference>
<sequence>MRLLYFDAHGELKLTKDHIEDTLVNLFDYAVLSHTWGADEEEVTFEDVQHGNYKQKAGYDKLQFCGKQAQSDGLRYFWVDTCCIDKSSSADLQEAITCMFRWYRDSTKCYVFLADVTNRENGNKRTGQTWKLSLRRSGRFSKRQPAASPESQFEPKWDSAFRKSRYFTRGWTLQELIAPKAVEFFSREGDKLGSKETLEEMIHEITGVPIDALRGSPMSSFPVEQRMRWAANRKTRRKEDKAYCLLGIFDVFMPLIYGEGDNAFAR</sequence>
<gene>
    <name evidence="2" type="ORF">H2200_002261</name>
</gene>
<dbReference type="PANTHER" id="PTHR10622:SF13">
    <property type="entry name" value="NACHT DOMAIN-CONTAINING PROTEIN"/>
    <property type="match status" value="1"/>
</dbReference>
<organism evidence="2 3">
    <name type="scientific">Cladophialophora chaetospira</name>
    <dbReference type="NCBI Taxonomy" id="386627"/>
    <lineage>
        <taxon>Eukaryota</taxon>
        <taxon>Fungi</taxon>
        <taxon>Dikarya</taxon>
        <taxon>Ascomycota</taxon>
        <taxon>Pezizomycotina</taxon>
        <taxon>Eurotiomycetes</taxon>
        <taxon>Chaetothyriomycetidae</taxon>
        <taxon>Chaetothyriales</taxon>
        <taxon>Herpotrichiellaceae</taxon>
        <taxon>Cladophialophora</taxon>
    </lineage>
</organism>
<dbReference type="EMBL" id="JAPDRK010000003">
    <property type="protein sequence ID" value="KAJ9614125.1"/>
    <property type="molecule type" value="Genomic_DNA"/>
</dbReference>
<evidence type="ECO:0000259" key="1">
    <source>
        <dbReference type="Pfam" id="PF06985"/>
    </source>
</evidence>
<reference evidence="2" key="1">
    <citation type="submission" date="2022-10" db="EMBL/GenBank/DDBJ databases">
        <title>Culturing micro-colonial fungi from biological soil crusts in the Mojave desert and describing Neophaeococcomyces mojavensis, and introducing the new genera and species Taxawa tesnikishii.</title>
        <authorList>
            <person name="Kurbessoian T."/>
            <person name="Stajich J.E."/>
        </authorList>
    </citation>
    <scope>NUCLEOTIDE SEQUENCE</scope>
    <source>
        <strain evidence="2">TK_41</strain>
    </source>
</reference>
<dbReference type="Pfam" id="PF06985">
    <property type="entry name" value="HET"/>
    <property type="match status" value="1"/>
</dbReference>
<name>A0AA38XII9_9EURO</name>
<feature type="domain" description="Heterokaryon incompatibility" evidence="1">
    <location>
        <begin position="29"/>
        <end position="175"/>
    </location>
</feature>
<keyword evidence="3" id="KW-1185">Reference proteome</keyword>
<protein>
    <recommendedName>
        <fullName evidence="1">Heterokaryon incompatibility domain-containing protein</fullName>
    </recommendedName>
</protein>
<accession>A0AA38XII9</accession>
<evidence type="ECO:0000313" key="3">
    <source>
        <dbReference type="Proteomes" id="UP001172673"/>
    </source>
</evidence>
<evidence type="ECO:0000313" key="2">
    <source>
        <dbReference type="EMBL" id="KAJ9614125.1"/>
    </source>
</evidence>
<dbReference type="AlphaFoldDB" id="A0AA38XII9"/>
<dbReference type="PANTHER" id="PTHR10622">
    <property type="entry name" value="HET DOMAIN-CONTAINING PROTEIN"/>
    <property type="match status" value="1"/>
</dbReference>
<proteinExistence type="predicted"/>
<comment type="caution">
    <text evidence="2">The sequence shown here is derived from an EMBL/GenBank/DDBJ whole genome shotgun (WGS) entry which is preliminary data.</text>
</comment>